<evidence type="ECO:0000256" key="1">
    <source>
        <dbReference type="ARBA" id="ARBA00023015"/>
    </source>
</evidence>
<evidence type="ECO:0000313" key="8">
    <source>
        <dbReference type="Proteomes" id="UP000225108"/>
    </source>
</evidence>
<proteinExistence type="predicted"/>
<dbReference type="AlphaFoldDB" id="A0A2G3PHE7"/>
<dbReference type="InterPro" id="IPR001647">
    <property type="entry name" value="HTH_TetR"/>
</dbReference>
<gene>
    <name evidence="7" type="ORF">CSW57_15650</name>
</gene>
<dbReference type="InterPro" id="IPR009057">
    <property type="entry name" value="Homeodomain-like_sf"/>
</dbReference>
<dbReference type="Gene3D" id="1.10.10.60">
    <property type="entry name" value="Homeodomain-like"/>
    <property type="match status" value="1"/>
</dbReference>
<dbReference type="PANTHER" id="PTHR30055:SF234">
    <property type="entry name" value="HTH-TYPE TRANSCRIPTIONAL REGULATOR BETI"/>
    <property type="match status" value="1"/>
</dbReference>
<evidence type="ECO:0000256" key="3">
    <source>
        <dbReference type="ARBA" id="ARBA00023163"/>
    </source>
</evidence>
<dbReference type="PROSITE" id="PS50977">
    <property type="entry name" value="HTH_TETR_2"/>
    <property type="match status" value="1"/>
</dbReference>
<feature type="DNA-binding region" description="H-T-H motif" evidence="4">
    <location>
        <begin position="60"/>
        <end position="79"/>
    </location>
</feature>
<dbReference type="InterPro" id="IPR023772">
    <property type="entry name" value="DNA-bd_HTH_TetR-type_CS"/>
</dbReference>
<dbReference type="Proteomes" id="UP000225108">
    <property type="component" value="Unassembled WGS sequence"/>
</dbReference>
<dbReference type="InterPro" id="IPR050109">
    <property type="entry name" value="HTH-type_TetR-like_transc_reg"/>
</dbReference>
<evidence type="ECO:0000256" key="2">
    <source>
        <dbReference type="ARBA" id="ARBA00023125"/>
    </source>
</evidence>
<dbReference type="Gene3D" id="1.10.357.10">
    <property type="entry name" value="Tetracycline Repressor, domain 2"/>
    <property type="match status" value="1"/>
</dbReference>
<sequence length="234" mass="25978">MSDSSAVESCGPERTSMNADAPVRRSRGRPKVEGLADQRRTQIIEAAFRVLTERGYEGTSIAEIAQEAGIGQGTVYRYVSSKRELLDHVFDWAVERLFHSVDPYSMLQDEPTSPTELLRRFQIIADRLYDLIDEDPAMLRLIGVQASAIDKELKARVVGLEGMLNAVVLQSLTQAIEHGWLVLSTAQKPVVARMLMMMSLPGVVMSLRRGIDVAQRGRYVDGAAEIALHGILKR</sequence>
<dbReference type="GO" id="GO:0000976">
    <property type="term" value="F:transcription cis-regulatory region binding"/>
    <property type="evidence" value="ECO:0007669"/>
    <property type="project" value="TreeGrafter"/>
</dbReference>
<evidence type="ECO:0000259" key="6">
    <source>
        <dbReference type="PROSITE" id="PS50977"/>
    </source>
</evidence>
<dbReference type="PRINTS" id="PR00455">
    <property type="entry name" value="HTHTETR"/>
</dbReference>
<dbReference type="EMBL" id="PEBD01000010">
    <property type="protein sequence ID" value="PHV65241.1"/>
    <property type="molecule type" value="Genomic_DNA"/>
</dbReference>
<name>A0A2G3PHE7_WILMA</name>
<dbReference type="PANTHER" id="PTHR30055">
    <property type="entry name" value="HTH-TYPE TRANSCRIPTIONAL REGULATOR RUTR"/>
    <property type="match status" value="1"/>
</dbReference>
<feature type="domain" description="HTH tetR-type" evidence="6">
    <location>
        <begin position="37"/>
        <end position="97"/>
    </location>
</feature>
<dbReference type="PROSITE" id="PS01081">
    <property type="entry name" value="HTH_TETR_1"/>
    <property type="match status" value="1"/>
</dbReference>
<dbReference type="Pfam" id="PF00440">
    <property type="entry name" value="TetR_N"/>
    <property type="match status" value="1"/>
</dbReference>
<keyword evidence="2 4" id="KW-0238">DNA-binding</keyword>
<comment type="caution">
    <text evidence="7">The sequence shown here is derived from an EMBL/GenBank/DDBJ whole genome shotgun (WGS) entry which is preliminary data.</text>
</comment>
<keyword evidence="1" id="KW-0805">Transcription regulation</keyword>
<dbReference type="GO" id="GO:0003700">
    <property type="term" value="F:DNA-binding transcription factor activity"/>
    <property type="evidence" value="ECO:0007669"/>
    <property type="project" value="TreeGrafter"/>
</dbReference>
<evidence type="ECO:0000313" key="7">
    <source>
        <dbReference type="EMBL" id="PHV65241.1"/>
    </source>
</evidence>
<evidence type="ECO:0000256" key="4">
    <source>
        <dbReference type="PROSITE-ProRule" id="PRU00335"/>
    </source>
</evidence>
<reference evidence="7 8" key="1">
    <citation type="submission" date="2017-10" db="EMBL/GenBank/DDBJ databases">
        <title>The draft genome sequence of Williamsia sp. BULT 1.1 isolated from the semi-arid grassland soils from South Africa.</title>
        <authorList>
            <person name="Kabwe M.H."/>
            <person name="Govender N."/>
            <person name="Mutseka Lunga P."/>
            <person name="Vikram S."/>
            <person name="Makhalanyane T.P."/>
        </authorList>
    </citation>
    <scope>NUCLEOTIDE SEQUENCE [LARGE SCALE GENOMIC DNA]</scope>
    <source>
        <strain evidence="7 8">BULT 1.1</strain>
    </source>
</reference>
<keyword evidence="3" id="KW-0804">Transcription</keyword>
<protein>
    <submittedName>
        <fullName evidence="7">TetR family transcriptional regulator</fullName>
    </submittedName>
</protein>
<organism evidence="7 8">
    <name type="scientific">Williamsia marianensis</name>
    <dbReference type="NCBI Taxonomy" id="85044"/>
    <lineage>
        <taxon>Bacteria</taxon>
        <taxon>Bacillati</taxon>
        <taxon>Actinomycetota</taxon>
        <taxon>Actinomycetes</taxon>
        <taxon>Mycobacteriales</taxon>
        <taxon>Nocardiaceae</taxon>
        <taxon>Williamsia</taxon>
    </lineage>
</organism>
<evidence type="ECO:0000256" key="5">
    <source>
        <dbReference type="SAM" id="MobiDB-lite"/>
    </source>
</evidence>
<feature type="region of interest" description="Disordered" evidence="5">
    <location>
        <begin position="1"/>
        <end position="34"/>
    </location>
</feature>
<dbReference type="SUPFAM" id="SSF46689">
    <property type="entry name" value="Homeodomain-like"/>
    <property type="match status" value="1"/>
</dbReference>
<accession>A0A2G3PHE7</accession>